<reference evidence="1" key="1">
    <citation type="submission" date="2022-10" db="EMBL/GenBank/DDBJ databases">
        <title>Culturing micro-colonial fungi from biological soil crusts in the Mojave desert and describing Neophaeococcomyces mojavensis, and introducing the new genera and species Taxawa tesnikishii.</title>
        <authorList>
            <person name="Kurbessoian T."/>
            <person name="Stajich J.E."/>
        </authorList>
    </citation>
    <scope>NUCLEOTIDE SEQUENCE</scope>
    <source>
        <strain evidence="1">JES_115</strain>
    </source>
</reference>
<accession>A0ACC2ZAA2</accession>
<keyword evidence="2" id="KW-1185">Reference proteome</keyword>
<sequence>MRLTADLINSSLSYINPLTERELDLRGHKIPAIENLGVAKDQDSIDFTDNDITTLGNFPLSPRLQTLLCARNRISSIQPTLHKTVPNLSTLVLTQNQMAELADLEPLAYFPKLTHLSLVENPVTGRENYRYWLLHLSPSLRFLDYQKVKDAERSKARQLFGTRSVPTELAQKIMSVRSRTTTSTTAGANGAPGTEKAAGRVRMTEKEKKRLEELIRNAKSLAEISRLEKELSEGRIPAGWWRGRKWRSRGFEVFIGRLDAEGAVTPAAGRLLLALPRKSPVDRITSQLIQTAVAELRGRPRRRVKSKEALFRSSCIPGRGRSSQY</sequence>
<name>A0ACC2ZAA2_9PEZI</name>
<comment type="caution">
    <text evidence="1">The sequence shown here is derived from an EMBL/GenBank/DDBJ whole genome shotgun (WGS) entry which is preliminary data.</text>
</comment>
<dbReference type="Proteomes" id="UP001172680">
    <property type="component" value="Unassembled WGS sequence"/>
</dbReference>
<gene>
    <name evidence="1" type="primary">LEA1</name>
    <name evidence="1" type="ORF">H2199_003659</name>
</gene>
<evidence type="ECO:0000313" key="2">
    <source>
        <dbReference type="Proteomes" id="UP001172680"/>
    </source>
</evidence>
<dbReference type="EMBL" id="JAPDRP010000009">
    <property type="protein sequence ID" value="KAJ9644696.1"/>
    <property type="molecule type" value="Genomic_DNA"/>
</dbReference>
<proteinExistence type="predicted"/>
<protein>
    <submittedName>
        <fullName evidence="1">U2 snRNP complex subunit</fullName>
    </submittedName>
</protein>
<organism evidence="1 2">
    <name type="scientific">Coniosporium tulheliwenetii</name>
    <dbReference type="NCBI Taxonomy" id="3383036"/>
    <lineage>
        <taxon>Eukaryota</taxon>
        <taxon>Fungi</taxon>
        <taxon>Dikarya</taxon>
        <taxon>Ascomycota</taxon>
        <taxon>Pezizomycotina</taxon>
        <taxon>Dothideomycetes</taxon>
        <taxon>Dothideomycetes incertae sedis</taxon>
        <taxon>Coniosporium</taxon>
    </lineage>
</organism>
<evidence type="ECO:0000313" key="1">
    <source>
        <dbReference type="EMBL" id="KAJ9644696.1"/>
    </source>
</evidence>